<dbReference type="Proteomes" id="UP000663881">
    <property type="component" value="Unassembled WGS sequence"/>
</dbReference>
<reference evidence="2" key="1">
    <citation type="submission" date="2021-02" db="EMBL/GenBank/DDBJ databases">
        <authorList>
            <person name="Nowell W R."/>
        </authorList>
    </citation>
    <scope>NUCLEOTIDE SEQUENCE</scope>
</reference>
<dbReference type="GO" id="GO:0010499">
    <property type="term" value="P:proteasomal ubiquitin-independent protein catabolic process"/>
    <property type="evidence" value="ECO:0007669"/>
    <property type="project" value="TreeGrafter"/>
</dbReference>
<accession>A0A819XE61</accession>
<evidence type="ECO:0000259" key="1">
    <source>
        <dbReference type="Pfam" id="PF11919"/>
    </source>
</evidence>
<dbReference type="AlphaFoldDB" id="A0A819XE61"/>
<dbReference type="GO" id="GO:0005829">
    <property type="term" value="C:cytosol"/>
    <property type="evidence" value="ECO:0007669"/>
    <property type="project" value="TreeGrafter"/>
</dbReference>
<feature type="domain" description="Proteasome activator complex subunit 4 C-terminal" evidence="1">
    <location>
        <begin position="216"/>
        <end position="303"/>
    </location>
</feature>
<dbReference type="PANTHER" id="PTHR32170">
    <property type="entry name" value="PROTEASOME ACTIVATOR COMPLEX SUBUNIT 4"/>
    <property type="match status" value="1"/>
</dbReference>
<dbReference type="InterPro" id="IPR021843">
    <property type="entry name" value="PSME4_C"/>
</dbReference>
<dbReference type="EMBL" id="CAJOAY010006411">
    <property type="protein sequence ID" value="CAF4139596.1"/>
    <property type="molecule type" value="Genomic_DNA"/>
</dbReference>
<evidence type="ECO:0000313" key="2">
    <source>
        <dbReference type="EMBL" id="CAF4139596.1"/>
    </source>
</evidence>
<dbReference type="GO" id="GO:0070628">
    <property type="term" value="F:proteasome binding"/>
    <property type="evidence" value="ECO:0007669"/>
    <property type="project" value="InterPro"/>
</dbReference>
<protein>
    <recommendedName>
        <fullName evidence="1">Proteasome activator complex subunit 4 C-terminal domain-containing protein</fullName>
    </recommendedName>
</protein>
<dbReference type="GO" id="GO:0016504">
    <property type="term" value="F:peptidase activator activity"/>
    <property type="evidence" value="ECO:0007669"/>
    <property type="project" value="InterPro"/>
</dbReference>
<proteinExistence type="predicted"/>
<dbReference type="InterPro" id="IPR016024">
    <property type="entry name" value="ARM-type_fold"/>
</dbReference>
<organism evidence="2 3">
    <name type="scientific">Adineta steineri</name>
    <dbReference type="NCBI Taxonomy" id="433720"/>
    <lineage>
        <taxon>Eukaryota</taxon>
        <taxon>Metazoa</taxon>
        <taxon>Spiralia</taxon>
        <taxon>Gnathifera</taxon>
        <taxon>Rotifera</taxon>
        <taxon>Eurotatoria</taxon>
        <taxon>Bdelloidea</taxon>
        <taxon>Adinetida</taxon>
        <taxon>Adinetidae</taxon>
        <taxon>Adineta</taxon>
    </lineage>
</organism>
<dbReference type="Pfam" id="PF11919">
    <property type="entry name" value="PSME4_C"/>
    <property type="match status" value="1"/>
</dbReference>
<sequence length="303" mass="35529">MIDFIRSLINLKIPLNTFAEISRWSLLQNLDLFEWCIPSIWSEINKQTIRLIDHSSSDIQSRLTNLLALSISCNVKLFNGNAKRHPNVNQLIDNLCERQQQAIEIHTQIFFKCRQSIKDEIIRLFPYLCEIESVAVFNNLFNARPYIEQIHQLVLKYLFDEQLEVRITASKTLSGLYQCDYIQITNEDLEYFRTMSETNYYTIIDGKKIVSLKNIINRHGGILGLCAIVLASPYDIPSHVPKVLMQLCAHSHDPDLRQKSIKQCVSDFRRTHHDSWHYEHRQHFTDDQLVILANMFTSHNYYA</sequence>
<gene>
    <name evidence="2" type="ORF">OKA104_LOCUS37676</name>
</gene>
<dbReference type="GO" id="GO:0005634">
    <property type="term" value="C:nucleus"/>
    <property type="evidence" value="ECO:0007669"/>
    <property type="project" value="TreeGrafter"/>
</dbReference>
<comment type="caution">
    <text evidence="2">The sequence shown here is derived from an EMBL/GenBank/DDBJ whole genome shotgun (WGS) entry which is preliminary data.</text>
</comment>
<dbReference type="InterPro" id="IPR035309">
    <property type="entry name" value="PSME4"/>
</dbReference>
<name>A0A819XE61_9BILA</name>
<dbReference type="SUPFAM" id="SSF48371">
    <property type="entry name" value="ARM repeat"/>
    <property type="match status" value="1"/>
</dbReference>
<dbReference type="PANTHER" id="PTHR32170:SF3">
    <property type="entry name" value="PROTEASOME ACTIVATOR COMPLEX SUBUNIT 4"/>
    <property type="match status" value="1"/>
</dbReference>
<evidence type="ECO:0000313" key="3">
    <source>
        <dbReference type="Proteomes" id="UP000663881"/>
    </source>
</evidence>